<proteinExistence type="predicted"/>
<dbReference type="Proteomes" id="UP001234297">
    <property type="component" value="Chromosome 3"/>
</dbReference>
<comment type="caution">
    <text evidence="1">The sequence shown here is derived from an EMBL/GenBank/DDBJ whole genome shotgun (WGS) entry which is preliminary data.</text>
</comment>
<sequence length="702" mass="79411">MVKAFGWREVVQICGETPYKNGVIPDLTDALQEVDAIVPYRSVISHMMTDHQIGQELHKLETMQTRVFVVHLSPSLSTRLFFKADEIGMMSEGYVWIITYGLANLLDSMNSSVIQSMQGVLGVKPYYPISKELDIFTERWKMNFLNENPNSDRVELNIFGLWAYDTTWALAKAVEKVKQIRLGVSEMGPRLRDAILKTNFRGFVGGESLSVPKGWAMPTSGKKLKIGVPKKYGFTEFVNVRHDPQTKKPIVTGYSIDVFKATIKQLPYAVDYEFVPFEYGDGKQPRDYNELIDQVYFESFDAVVGDVTIVANRSRYVDFTLPYTESGVTLLVLANENKINKAWIFLKPLLWDAWLAIVAAFFFIGFVVWVFEHRVNDEFKGPLFHQVCVALCYSAFFTAQLTVQQLQPSVNDINDLIQNRENVGYQGAAFVGDLLRTLNVNESHLKAYASAKDFAEALSNGSVSAIFDEIPYLRLFLAKYGNCGKYKMVGPIYKTDGFGFVFPIQSPLVPDMSRAILNVTQGPTMKLIEKKWMVAESICSNQSTTDRSNSLTLDSLKGLFFITGAASSLAFVFFLSIFLYKNRHLLRDSCLSFLLRLKRIIRPSNERDLSHHHTARPSEGVELGIGHAEISLPNMEASNPNINGGTTVVKTEVDTHALHFQPLPLGQDPIARRRWHVLYIAWQFTSRFPAYKKTTEVKAEMN</sequence>
<evidence type="ECO:0000313" key="2">
    <source>
        <dbReference type="Proteomes" id="UP001234297"/>
    </source>
</evidence>
<protein>
    <submittedName>
        <fullName evidence="1">Uncharacterized protein</fullName>
    </submittedName>
</protein>
<keyword evidence="2" id="KW-1185">Reference proteome</keyword>
<evidence type="ECO:0000313" key="1">
    <source>
        <dbReference type="EMBL" id="KAJ8634672.1"/>
    </source>
</evidence>
<name>A0ACC2LMP5_PERAE</name>
<dbReference type="EMBL" id="CM056811">
    <property type="protein sequence ID" value="KAJ8634672.1"/>
    <property type="molecule type" value="Genomic_DNA"/>
</dbReference>
<reference evidence="1 2" key="1">
    <citation type="journal article" date="2022" name="Hortic Res">
        <title>A haplotype resolved chromosomal level avocado genome allows analysis of novel avocado genes.</title>
        <authorList>
            <person name="Nath O."/>
            <person name="Fletcher S.J."/>
            <person name="Hayward A."/>
            <person name="Shaw L.M."/>
            <person name="Masouleh A.K."/>
            <person name="Furtado A."/>
            <person name="Henry R.J."/>
            <person name="Mitter N."/>
        </authorList>
    </citation>
    <scope>NUCLEOTIDE SEQUENCE [LARGE SCALE GENOMIC DNA]</scope>
    <source>
        <strain evidence="2">cv. Hass</strain>
    </source>
</reference>
<organism evidence="1 2">
    <name type="scientific">Persea americana</name>
    <name type="common">Avocado</name>
    <dbReference type="NCBI Taxonomy" id="3435"/>
    <lineage>
        <taxon>Eukaryota</taxon>
        <taxon>Viridiplantae</taxon>
        <taxon>Streptophyta</taxon>
        <taxon>Embryophyta</taxon>
        <taxon>Tracheophyta</taxon>
        <taxon>Spermatophyta</taxon>
        <taxon>Magnoliopsida</taxon>
        <taxon>Magnoliidae</taxon>
        <taxon>Laurales</taxon>
        <taxon>Lauraceae</taxon>
        <taxon>Persea</taxon>
    </lineage>
</organism>
<accession>A0ACC2LMP5</accession>
<gene>
    <name evidence="1" type="ORF">MRB53_008939</name>
</gene>